<feature type="transmembrane region" description="Helical" evidence="1">
    <location>
        <begin position="362"/>
        <end position="380"/>
    </location>
</feature>
<feature type="transmembrane region" description="Helical" evidence="1">
    <location>
        <begin position="192"/>
        <end position="211"/>
    </location>
</feature>
<feature type="transmembrane region" description="Helical" evidence="1">
    <location>
        <begin position="20"/>
        <end position="43"/>
    </location>
</feature>
<gene>
    <name evidence="2" type="ORF">TAT_000303400</name>
    <name evidence="3" type="ORF">TAV_000303500</name>
</gene>
<proteinExistence type="predicted"/>
<feature type="transmembrane region" description="Helical" evidence="1">
    <location>
        <begin position="63"/>
        <end position="82"/>
    </location>
</feature>
<dbReference type="VEuPathDB" id="PiroplasmaDB:TA07070"/>
<dbReference type="EMBL" id="UIVS01000004">
    <property type="protein sequence ID" value="SVP94559.1"/>
    <property type="molecule type" value="Genomic_DNA"/>
</dbReference>
<sequence length="429" mass="49398">MYFKDSFKMRSFSVKTLKKLPYQMATLYFILFIISIIASVITVNCGDEVFKRYTSCHGNKVYNINWIGGVVFLQILLCFVSVEPDQTNTTPKNQTALELSEPDPDRLVNFNINETLSVYSRGNSNSDYKVIIGNTTPNKRNKHKKTKNPNTLKQSLKNASTFLNLSESLLSYKLVKAGEEIRKRVRICWSSIWMVSYNFVIFMGVHGSVLASRIHANISLNRYALETCPHLEYFPFNLSSPTLKEPILSESVLLVTYISFTIHEIVIRKTENCYLVKNFFGKHYFKESLILGSARLIIQLILFSLNIGIIVLCILTGFGSPFHVLVGFSISMLSLWINSLLSQLLDLTHYGEMKAPTLDYSYIWSILSAFVLWFCGFFYYVSVYGFPYKRPYVYLNPISWILLISLTHFKRHEIFNSSQYLQGFVPTFT</sequence>
<feature type="transmembrane region" description="Helical" evidence="1">
    <location>
        <begin position="324"/>
        <end position="341"/>
    </location>
</feature>
<organism evidence="3">
    <name type="scientific">Theileria annulata</name>
    <dbReference type="NCBI Taxonomy" id="5874"/>
    <lineage>
        <taxon>Eukaryota</taxon>
        <taxon>Sar</taxon>
        <taxon>Alveolata</taxon>
        <taxon>Apicomplexa</taxon>
        <taxon>Aconoidasida</taxon>
        <taxon>Piroplasmida</taxon>
        <taxon>Theileriidae</taxon>
        <taxon>Theileria</taxon>
    </lineage>
</organism>
<evidence type="ECO:0000256" key="1">
    <source>
        <dbReference type="SAM" id="Phobius"/>
    </source>
</evidence>
<dbReference type="EMBL" id="UIVT01000004">
    <property type="protein sequence ID" value="SVP94034.1"/>
    <property type="molecule type" value="Genomic_DNA"/>
</dbReference>
<protein>
    <submittedName>
        <fullName evidence="3">Uncharacterized protein</fullName>
    </submittedName>
</protein>
<keyword evidence="1" id="KW-0812">Transmembrane</keyword>
<keyword evidence="1" id="KW-1133">Transmembrane helix</keyword>
<feature type="transmembrane region" description="Helical" evidence="1">
    <location>
        <begin position="296"/>
        <end position="318"/>
    </location>
</feature>
<dbReference type="AlphaFoldDB" id="A0A3B0N9H8"/>
<evidence type="ECO:0000313" key="3">
    <source>
        <dbReference type="EMBL" id="SVP94559.1"/>
    </source>
</evidence>
<evidence type="ECO:0000313" key="2">
    <source>
        <dbReference type="EMBL" id="SVP94034.1"/>
    </source>
</evidence>
<accession>A0A3B0N9H8</accession>
<name>A0A3B0N9H8_THEAN</name>
<keyword evidence="1" id="KW-0472">Membrane</keyword>
<reference evidence="3" key="1">
    <citation type="submission" date="2018-07" db="EMBL/GenBank/DDBJ databases">
        <authorList>
            <person name="Quirk P.G."/>
            <person name="Krulwich T.A."/>
        </authorList>
    </citation>
    <scope>NUCLEOTIDE SEQUENCE</scope>
    <source>
        <strain evidence="3">Anand</strain>
    </source>
</reference>